<name>A0A0P4VV16_SCYOL</name>
<proteinExistence type="predicted"/>
<dbReference type="GO" id="GO:0005739">
    <property type="term" value="C:mitochondrion"/>
    <property type="evidence" value="ECO:0007669"/>
    <property type="project" value="TreeGrafter"/>
</dbReference>
<dbReference type="FunFam" id="3.40.50.300:FF:001571">
    <property type="entry name" value="Deoxynucleoside kinase"/>
    <property type="match status" value="1"/>
</dbReference>
<dbReference type="InterPro" id="IPR050566">
    <property type="entry name" value="Deoxyribonucleoside_kinase"/>
</dbReference>
<protein>
    <recommendedName>
        <fullName evidence="2">Deoxynucleoside kinase domain-containing protein</fullName>
    </recommendedName>
</protein>
<dbReference type="PANTHER" id="PTHR10513:SF38">
    <property type="entry name" value="DEOXYNUCLEOSIDE KINASE-LIKE PROTEIN"/>
    <property type="match status" value="1"/>
</dbReference>
<feature type="chain" id="PRO_5006070062" description="Deoxynucleoside kinase domain-containing protein" evidence="1">
    <location>
        <begin position="20"/>
        <end position="319"/>
    </location>
</feature>
<dbReference type="AlphaFoldDB" id="A0A0P4VV16"/>
<dbReference type="PANTHER" id="PTHR10513">
    <property type="entry name" value="DEOXYNUCLEOSIDE KINASE"/>
    <property type="match status" value="1"/>
</dbReference>
<dbReference type="GO" id="GO:0019136">
    <property type="term" value="F:deoxynucleoside kinase activity"/>
    <property type="evidence" value="ECO:0007669"/>
    <property type="project" value="TreeGrafter"/>
</dbReference>
<feature type="domain" description="Deoxynucleoside kinase" evidence="2">
    <location>
        <begin position="111"/>
        <end position="306"/>
    </location>
</feature>
<sequence>MKWWWWWRALPSLPRGVAAPPQAVITCSSFLFRMSSRVTSLSPAKAAAARDQEQRRDATPVKRKLDCLASASSSNLGLSLLPVSKLLKKSFNLIASEDAAVEKSRSCPFVVSIEGNIGSGKSTFLKHFSSMPGVDTHQEPIDLWTNLDGYNLLDMLYKDPQRWSFLFQSYVQLTRLNIHLQPTSSHVKLIERSLQNNRYCFLEIGQDCGHLHRAEYSVLCKYYELLESKLDIGVDLIVYLRTSPEVVYTRMLERGRSEEASIPLDYLKKVHHYYDRWLLHKEPHPPPAPVLVIDADQALEDVKKEYELQKSVIMGQKTV</sequence>
<keyword evidence="1" id="KW-0732">Signal</keyword>
<dbReference type="SUPFAM" id="SSF52540">
    <property type="entry name" value="P-loop containing nucleoside triphosphate hydrolases"/>
    <property type="match status" value="1"/>
</dbReference>
<dbReference type="Gene3D" id="3.40.50.300">
    <property type="entry name" value="P-loop containing nucleotide triphosphate hydrolases"/>
    <property type="match status" value="1"/>
</dbReference>
<dbReference type="CDD" id="cd01673">
    <property type="entry name" value="dNK"/>
    <property type="match status" value="1"/>
</dbReference>
<accession>A0A0P4VV16</accession>
<dbReference type="InterPro" id="IPR027417">
    <property type="entry name" value="P-loop_NTPase"/>
</dbReference>
<reference evidence="3" key="1">
    <citation type="submission" date="2015-09" db="EMBL/GenBank/DDBJ databases">
        <title>Scylla olivacea transcriptome.</title>
        <authorList>
            <person name="Ikhwanuddin M."/>
        </authorList>
    </citation>
    <scope>NUCLEOTIDE SEQUENCE</scope>
</reference>
<dbReference type="EMBL" id="GDRN01094800">
    <property type="protein sequence ID" value="JAI59668.1"/>
    <property type="molecule type" value="Transcribed_RNA"/>
</dbReference>
<evidence type="ECO:0000256" key="1">
    <source>
        <dbReference type="SAM" id="SignalP"/>
    </source>
</evidence>
<dbReference type="InterPro" id="IPR031314">
    <property type="entry name" value="DNK_dom"/>
</dbReference>
<feature type="signal peptide" evidence="1">
    <location>
        <begin position="1"/>
        <end position="19"/>
    </location>
</feature>
<evidence type="ECO:0000313" key="3">
    <source>
        <dbReference type="EMBL" id="JAI59668.1"/>
    </source>
</evidence>
<evidence type="ECO:0000259" key="2">
    <source>
        <dbReference type="Pfam" id="PF01712"/>
    </source>
</evidence>
<dbReference type="Pfam" id="PF01712">
    <property type="entry name" value="dNK"/>
    <property type="match status" value="1"/>
</dbReference>
<organism evidence="3">
    <name type="scientific">Scylla olivacea</name>
    <name type="common">Orange mud crab</name>
    <name type="synonym">Cancer olivacea</name>
    <dbReference type="NCBI Taxonomy" id="85551"/>
    <lineage>
        <taxon>Eukaryota</taxon>
        <taxon>Metazoa</taxon>
        <taxon>Ecdysozoa</taxon>
        <taxon>Arthropoda</taxon>
        <taxon>Crustacea</taxon>
        <taxon>Multicrustacea</taxon>
        <taxon>Malacostraca</taxon>
        <taxon>Eumalacostraca</taxon>
        <taxon>Eucarida</taxon>
        <taxon>Decapoda</taxon>
        <taxon>Pleocyemata</taxon>
        <taxon>Brachyura</taxon>
        <taxon>Eubrachyura</taxon>
        <taxon>Portunoidea</taxon>
        <taxon>Portunidae</taxon>
        <taxon>Portuninae</taxon>
        <taxon>Scylla</taxon>
    </lineage>
</organism>